<dbReference type="AlphaFoldDB" id="A0A7C8NQ17"/>
<proteinExistence type="inferred from homology"/>
<comment type="similarity">
    <text evidence="1">Belongs to the proteasome subunit S11 family.</text>
</comment>
<dbReference type="InterPro" id="IPR036390">
    <property type="entry name" value="WH_DNA-bd_sf"/>
</dbReference>
<evidence type="ECO:0000313" key="5">
    <source>
        <dbReference type="Proteomes" id="UP000475325"/>
    </source>
</evidence>
<evidence type="ECO:0000256" key="2">
    <source>
        <dbReference type="ARBA" id="ARBA00022942"/>
    </source>
</evidence>
<evidence type="ECO:0000259" key="3">
    <source>
        <dbReference type="PROSITE" id="PS50250"/>
    </source>
</evidence>
<accession>A0A7C8NQ17</accession>
<dbReference type="PANTHER" id="PTHR10539:SF0">
    <property type="entry name" value="26S PROTEASOME NON-ATPASE REGULATORY SUBUNIT 13"/>
    <property type="match status" value="1"/>
</dbReference>
<dbReference type="EMBL" id="WIQW01000027">
    <property type="protein sequence ID" value="KAF3099923.1"/>
    <property type="molecule type" value="Genomic_DNA"/>
</dbReference>
<dbReference type="GO" id="GO:0006511">
    <property type="term" value="P:ubiquitin-dependent protein catabolic process"/>
    <property type="evidence" value="ECO:0007669"/>
    <property type="project" value="TreeGrafter"/>
</dbReference>
<reference evidence="4 5" key="1">
    <citation type="submission" date="2019-06" db="EMBL/GenBank/DDBJ databases">
        <authorList>
            <person name="Palmer J.M."/>
        </authorList>
    </citation>
    <scope>NUCLEOTIDE SEQUENCE [LARGE SCALE GENOMIC DNA]</scope>
    <source>
        <strain evidence="4 5">TWF102</strain>
    </source>
</reference>
<sequence>MMSLAGTHLCCFGPTSTLKLHLDLASNIQNPSFDLQLHRRFTLHTIHLPPDVRIHPRIPSDYLIEDTATMTVDIEAFLAEERDKADEELTVMFLQFEELWSRKLWHQLTESLLEFFNKPQSGKQRLSIYQNFVLSFADKINQLNLVSLGLLAASHIQDKNDALNFLNELKGKVKGTSQEAYVYATVEAAKIKLQLDDFEGGRTDLDESEKILEKFDSVESMVHASFYSANADYYHARQEFASYYKNSLLYLACINIDDLPVADRQARAYLLAVSALAADTIYNFGELLLHPILDSLKGTQHEWIHALLYAFNEGNIGKYEGLTVHLAKEPTLASRGDFLRRKIRLSALTEAVFVRPPNERALSFATIMKETQVAPDEVEHLLMKALSLGLIRGSIDQVSGIARISWVQPKVLTMQQIKGMRDRLIEWDSGVSQLSVWMENKM</sequence>
<dbReference type="Proteomes" id="UP000475325">
    <property type="component" value="Unassembled WGS sequence"/>
</dbReference>
<evidence type="ECO:0000256" key="1">
    <source>
        <dbReference type="ARBA" id="ARBA00006207"/>
    </source>
</evidence>
<dbReference type="InterPro" id="IPR040798">
    <property type="entry name" value="Rpn9_C"/>
</dbReference>
<organism evidence="4 5">
    <name type="scientific">Orbilia oligospora</name>
    <name type="common">Nematode-trapping fungus</name>
    <name type="synonym">Arthrobotrys oligospora</name>
    <dbReference type="NCBI Taxonomy" id="2813651"/>
    <lineage>
        <taxon>Eukaryota</taxon>
        <taxon>Fungi</taxon>
        <taxon>Dikarya</taxon>
        <taxon>Ascomycota</taxon>
        <taxon>Pezizomycotina</taxon>
        <taxon>Orbiliomycetes</taxon>
        <taxon>Orbiliales</taxon>
        <taxon>Orbiliaceae</taxon>
        <taxon>Orbilia</taxon>
    </lineage>
</organism>
<dbReference type="SMART" id="SM00088">
    <property type="entry name" value="PINT"/>
    <property type="match status" value="1"/>
</dbReference>
<keyword evidence="2 4" id="KW-0647">Proteasome</keyword>
<feature type="domain" description="PCI" evidence="3">
    <location>
        <begin position="242"/>
        <end position="409"/>
    </location>
</feature>
<dbReference type="GO" id="GO:0005198">
    <property type="term" value="F:structural molecule activity"/>
    <property type="evidence" value="ECO:0007669"/>
    <property type="project" value="TreeGrafter"/>
</dbReference>
<dbReference type="InterPro" id="IPR035298">
    <property type="entry name" value="PSMD13"/>
</dbReference>
<dbReference type="GO" id="GO:0005634">
    <property type="term" value="C:nucleus"/>
    <property type="evidence" value="ECO:0007669"/>
    <property type="project" value="TreeGrafter"/>
</dbReference>
<dbReference type="PROSITE" id="PS50250">
    <property type="entry name" value="PCI"/>
    <property type="match status" value="1"/>
</dbReference>
<dbReference type="Pfam" id="PF18261">
    <property type="entry name" value="Rpn9_C"/>
    <property type="match status" value="1"/>
</dbReference>
<dbReference type="GO" id="GO:0008541">
    <property type="term" value="C:proteasome regulatory particle, lid subcomplex"/>
    <property type="evidence" value="ECO:0007669"/>
    <property type="project" value="TreeGrafter"/>
</dbReference>
<dbReference type="InterPro" id="IPR000717">
    <property type="entry name" value="PCI_dom"/>
</dbReference>
<evidence type="ECO:0000313" key="4">
    <source>
        <dbReference type="EMBL" id="KAF3099923.1"/>
    </source>
</evidence>
<dbReference type="SUPFAM" id="SSF46785">
    <property type="entry name" value="Winged helix' DNA-binding domain"/>
    <property type="match status" value="1"/>
</dbReference>
<dbReference type="InterPro" id="IPR054179">
    <property type="entry name" value="PSD13_N"/>
</dbReference>
<dbReference type="Pfam" id="PF01399">
    <property type="entry name" value="PCI"/>
    <property type="match status" value="1"/>
</dbReference>
<gene>
    <name evidence="4" type="primary">RPN9</name>
    <name evidence="4" type="ORF">TWF102_005348</name>
</gene>
<name>A0A7C8NQ17_ORBOL</name>
<dbReference type="PANTHER" id="PTHR10539">
    <property type="entry name" value="26S PROTEASOME NON-ATPASE REGULATORY SUBUNIT 13"/>
    <property type="match status" value="1"/>
</dbReference>
<dbReference type="GO" id="GO:0005829">
    <property type="term" value="C:cytosol"/>
    <property type="evidence" value="ECO:0007669"/>
    <property type="project" value="TreeGrafter"/>
</dbReference>
<dbReference type="Pfam" id="PF22037">
    <property type="entry name" value="PSD13_N"/>
    <property type="match status" value="1"/>
</dbReference>
<protein>
    <submittedName>
        <fullName evidence="4">26S proteasome regulatory subunit</fullName>
    </submittedName>
</protein>
<comment type="caution">
    <text evidence="4">The sequence shown here is derived from an EMBL/GenBank/DDBJ whole genome shotgun (WGS) entry which is preliminary data.</text>
</comment>